<dbReference type="EMBL" id="JACOPB010000003">
    <property type="protein sequence ID" value="MBC5708194.1"/>
    <property type="molecule type" value="Genomic_DNA"/>
</dbReference>
<evidence type="ECO:0000256" key="1">
    <source>
        <dbReference type="ARBA" id="ARBA00006611"/>
    </source>
</evidence>
<evidence type="ECO:0000313" key="4">
    <source>
        <dbReference type="Proteomes" id="UP000634672"/>
    </source>
</evidence>
<dbReference type="PANTHER" id="PTHR30486">
    <property type="entry name" value="TWITCHING MOTILITY PROTEIN PILT"/>
    <property type="match status" value="1"/>
</dbReference>
<proteinExistence type="inferred from homology"/>
<dbReference type="RefSeq" id="WP_187021057.1">
    <property type="nucleotide sequence ID" value="NZ_JACOPB010000003.1"/>
</dbReference>
<name>A0ABR7H4Q4_9FIRM</name>
<dbReference type="InterPro" id="IPR027417">
    <property type="entry name" value="P-loop_NTPase"/>
</dbReference>
<dbReference type="PROSITE" id="PS00662">
    <property type="entry name" value="T2SP_E"/>
    <property type="match status" value="1"/>
</dbReference>
<dbReference type="InterPro" id="IPR006321">
    <property type="entry name" value="PilT/PilU"/>
</dbReference>
<dbReference type="SMART" id="SM00382">
    <property type="entry name" value="AAA"/>
    <property type="match status" value="1"/>
</dbReference>
<protein>
    <submittedName>
        <fullName evidence="3">PilT/PilU family type 4a pilus ATPase</fullName>
    </submittedName>
</protein>
<dbReference type="InterPro" id="IPR001482">
    <property type="entry name" value="T2SS/T4SS_dom"/>
</dbReference>
<evidence type="ECO:0000313" key="3">
    <source>
        <dbReference type="EMBL" id="MBC5708194.1"/>
    </source>
</evidence>
<comment type="caution">
    <text evidence="3">The sequence shown here is derived from an EMBL/GenBank/DDBJ whole genome shotgun (WGS) entry which is preliminary data.</text>
</comment>
<gene>
    <name evidence="3" type="ORF">H8S75_09545</name>
</gene>
<sequence length="350" mass="38564">MLQIGEMIQKAVTDGCSDIHLVEGLPPKCRRDGHLFSLDDTILTDDDCEAYAKELAGDQYEAIRTMGELDLASAYDGIRIRVNLFRQQGHISAALRILSSRIPSLDSLGLPPPVMAFPEFNRGIVLVTGETGSGKSTTLAAILEAINCTREAHIVTLEDPVEYVYEPNQCIINQREIGRDTRSYSDALRAVLREDPDVILIGEMRDRDTIETALTAAETGHLVFSTLHTNSAADSIDRIVNVFPTNFQNQIRMQLSTCLRAVLSQQLLVRKTGKGRVAACELMMVTPAIRNLIREGKTPQIANSMATSAAEGSITMDNSLIRLWKSQAISGKTAREAAWDQDYIKKFIVG</sequence>
<dbReference type="CDD" id="cd01131">
    <property type="entry name" value="PilT"/>
    <property type="match status" value="1"/>
</dbReference>
<feature type="domain" description="Bacterial type II secretion system protein E" evidence="2">
    <location>
        <begin position="192"/>
        <end position="206"/>
    </location>
</feature>
<dbReference type="InterPro" id="IPR050921">
    <property type="entry name" value="T4SS_GSP_E_ATPase"/>
</dbReference>
<evidence type="ECO:0000259" key="2">
    <source>
        <dbReference type="PROSITE" id="PS00662"/>
    </source>
</evidence>
<dbReference type="Pfam" id="PF00437">
    <property type="entry name" value="T2SSE"/>
    <property type="match status" value="1"/>
</dbReference>
<dbReference type="InterPro" id="IPR003593">
    <property type="entry name" value="AAA+_ATPase"/>
</dbReference>
<dbReference type="NCBIfam" id="TIGR01420">
    <property type="entry name" value="pilT_fam"/>
    <property type="match status" value="1"/>
</dbReference>
<organism evidence="3 4">
    <name type="scientific">Hungatella hominis</name>
    <dbReference type="NCBI Taxonomy" id="2763050"/>
    <lineage>
        <taxon>Bacteria</taxon>
        <taxon>Bacillati</taxon>
        <taxon>Bacillota</taxon>
        <taxon>Clostridia</taxon>
        <taxon>Lachnospirales</taxon>
        <taxon>Lachnospiraceae</taxon>
        <taxon>Hungatella</taxon>
    </lineage>
</organism>
<reference evidence="3 4" key="1">
    <citation type="submission" date="2020-08" db="EMBL/GenBank/DDBJ databases">
        <title>Genome public.</title>
        <authorList>
            <person name="Liu C."/>
            <person name="Sun Q."/>
        </authorList>
    </citation>
    <scope>NUCLEOTIDE SEQUENCE [LARGE SCALE GENOMIC DNA]</scope>
    <source>
        <strain evidence="3 4">NSJ-66</strain>
    </source>
</reference>
<accession>A0ABR7H4Q4</accession>
<dbReference type="Gene3D" id="3.30.450.90">
    <property type="match status" value="1"/>
</dbReference>
<keyword evidence="4" id="KW-1185">Reference proteome</keyword>
<comment type="similarity">
    <text evidence="1">Belongs to the GSP E family.</text>
</comment>
<dbReference type="SUPFAM" id="SSF52540">
    <property type="entry name" value="P-loop containing nucleoside triphosphate hydrolases"/>
    <property type="match status" value="1"/>
</dbReference>
<dbReference type="Gene3D" id="3.40.50.300">
    <property type="entry name" value="P-loop containing nucleotide triphosphate hydrolases"/>
    <property type="match status" value="1"/>
</dbReference>
<dbReference type="Proteomes" id="UP000634672">
    <property type="component" value="Unassembled WGS sequence"/>
</dbReference>